<reference evidence="2" key="1">
    <citation type="submission" date="2020-02" db="EMBL/GenBank/DDBJ databases">
        <authorList>
            <person name="Meier V. D."/>
        </authorList>
    </citation>
    <scope>NUCLEOTIDE SEQUENCE</scope>
    <source>
        <strain evidence="2">AVDCRST_MAG05</strain>
    </source>
</reference>
<gene>
    <name evidence="2" type="ORF">AVDCRST_MAG05-2528</name>
</gene>
<protein>
    <submittedName>
        <fullName evidence="2">Uncharacterized protein</fullName>
    </submittedName>
</protein>
<accession>A0A6J4SNN9</accession>
<dbReference type="EMBL" id="CADCVM010000278">
    <property type="protein sequence ID" value="CAA9502476.1"/>
    <property type="molecule type" value="Genomic_DNA"/>
</dbReference>
<feature type="non-terminal residue" evidence="2">
    <location>
        <position position="1"/>
    </location>
</feature>
<evidence type="ECO:0000256" key="1">
    <source>
        <dbReference type="SAM" id="MobiDB-lite"/>
    </source>
</evidence>
<dbReference type="AlphaFoldDB" id="A0A6J4SNN9"/>
<feature type="compositionally biased region" description="Basic residues" evidence="1">
    <location>
        <begin position="88"/>
        <end position="99"/>
    </location>
</feature>
<feature type="compositionally biased region" description="Basic and acidic residues" evidence="1">
    <location>
        <begin position="35"/>
        <end position="49"/>
    </location>
</feature>
<sequence length="142" mass="15682">EAFLPGTPLARRRHPGEVGLRPSCGLRRHRAARHGGLERAAGRPQERPRTGRGFLQRVPDLRPLHRGLRPGDTPRGRRSHEGPPLGHSRARRNGRRHPGGIRPRLEEAPPLHRAPHGGGGPARPPRRARGARRARRGAGHAR</sequence>
<feature type="non-terminal residue" evidence="2">
    <location>
        <position position="142"/>
    </location>
</feature>
<proteinExistence type="predicted"/>
<feature type="compositionally biased region" description="Basic and acidic residues" evidence="1">
    <location>
        <begin position="72"/>
        <end position="81"/>
    </location>
</feature>
<feature type="region of interest" description="Disordered" evidence="1">
    <location>
        <begin position="1"/>
        <end position="142"/>
    </location>
</feature>
<evidence type="ECO:0000313" key="2">
    <source>
        <dbReference type="EMBL" id="CAA9502476.1"/>
    </source>
</evidence>
<feature type="compositionally biased region" description="Basic residues" evidence="1">
    <location>
        <begin position="124"/>
        <end position="142"/>
    </location>
</feature>
<organism evidence="2">
    <name type="scientific">uncultured Rubrobacteraceae bacterium</name>
    <dbReference type="NCBI Taxonomy" id="349277"/>
    <lineage>
        <taxon>Bacteria</taxon>
        <taxon>Bacillati</taxon>
        <taxon>Actinomycetota</taxon>
        <taxon>Rubrobacteria</taxon>
        <taxon>Rubrobacterales</taxon>
        <taxon>Rubrobacteraceae</taxon>
        <taxon>environmental samples</taxon>
    </lineage>
</organism>
<name>A0A6J4SNN9_9ACTN</name>